<dbReference type="InterPro" id="IPR015915">
    <property type="entry name" value="Kelch-typ_b-propeller"/>
</dbReference>
<evidence type="ECO:0000313" key="5">
    <source>
        <dbReference type="Proteomes" id="UP000078561"/>
    </source>
</evidence>
<dbReference type="InParanoid" id="A0A168QUE5"/>
<dbReference type="Gene3D" id="2.120.10.80">
    <property type="entry name" value="Kelch-type beta propeller"/>
    <property type="match status" value="1"/>
</dbReference>
<gene>
    <name evidence="4" type="primary">ABSGL_11452.1 scaffold 12295</name>
</gene>
<evidence type="ECO:0000256" key="2">
    <source>
        <dbReference type="SAM" id="Phobius"/>
    </source>
</evidence>
<feature type="chain" id="PRO_5007900016" description="Galactose oxidase" evidence="3">
    <location>
        <begin position="23"/>
        <end position="413"/>
    </location>
</feature>
<feature type="region of interest" description="Disordered" evidence="1">
    <location>
        <begin position="391"/>
        <end position="413"/>
    </location>
</feature>
<dbReference type="Pfam" id="PF24681">
    <property type="entry name" value="Kelch_KLHDC2_KLHL20_DRC7"/>
    <property type="match status" value="1"/>
</dbReference>
<evidence type="ECO:0000256" key="3">
    <source>
        <dbReference type="SAM" id="SignalP"/>
    </source>
</evidence>
<dbReference type="SUPFAM" id="SSF117281">
    <property type="entry name" value="Kelch motif"/>
    <property type="match status" value="1"/>
</dbReference>
<sequence length="413" mass="43389">MLNKSFSCLFAVATFLTPLAVAIPLFKSGCILLNGNKVHCVGGQSGAINPTFQKDHYTLDLSRNYVDLNALSQGWSAAAPLPEANSEFVMAASGTSNFFINGGTGLSNGKPLLHQSIIYSAATNTWDTTIAAANATDTLVQARGAVGTVDVSSLSKQDRVYIWGGVVDATIGNVNTSYSGTFLVMNPLTGTWNPTVADGTNPLAWTPRIGHASHHTWGIISIMGGQQALYDTTTNTYTLSSASMTDIPQFDTILLRWARANVTGDTPSPRSYHTVTPLGLSTAILYGGATPAKNDVNVYHHLRKAWQASFSTTETYLSTSLGSPASGTAGRSTPTSCVNCGTATRQQALTFAEQEGIAAGVSIGGLALFALIGALLGMAVARHKKAAAAKIDQMTHPKMEMTSDRPLPSLPGQ</sequence>
<dbReference type="EMBL" id="LT554468">
    <property type="protein sequence ID" value="SAM05577.1"/>
    <property type="molecule type" value="Genomic_DNA"/>
</dbReference>
<feature type="signal peptide" evidence="3">
    <location>
        <begin position="1"/>
        <end position="22"/>
    </location>
</feature>
<proteinExistence type="predicted"/>
<dbReference type="AlphaFoldDB" id="A0A168QUE5"/>
<evidence type="ECO:0008006" key="6">
    <source>
        <dbReference type="Google" id="ProtNLM"/>
    </source>
</evidence>
<name>A0A168QUE5_ABSGL</name>
<accession>A0A168QUE5</accession>
<feature type="transmembrane region" description="Helical" evidence="2">
    <location>
        <begin position="357"/>
        <end position="381"/>
    </location>
</feature>
<keyword evidence="2" id="KW-1133">Transmembrane helix</keyword>
<keyword evidence="2" id="KW-0812">Transmembrane</keyword>
<protein>
    <recommendedName>
        <fullName evidence="6">Galactose oxidase</fullName>
    </recommendedName>
</protein>
<dbReference type="Proteomes" id="UP000078561">
    <property type="component" value="Unassembled WGS sequence"/>
</dbReference>
<evidence type="ECO:0000313" key="4">
    <source>
        <dbReference type="EMBL" id="SAM05577.1"/>
    </source>
</evidence>
<feature type="compositionally biased region" description="Basic and acidic residues" evidence="1">
    <location>
        <begin position="393"/>
        <end position="403"/>
    </location>
</feature>
<reference evidence="4" key="1">
    <citation type="submission" date="2016-04" db="EMBL/GenBank/DDBJ databases">
        <authorList>
            <person name="Evans L.H."/>
            <person name="Alamgir A."/>
            <person name="Owens N."/>
            <person name="Weber N.D."/>
            <person name="Virtaneva K."/>
            <person name="Barbian K."/>
            <person name="Babar A."/>
            <person name="Rosenke K."/>
        </authorList>
    </citation>
    <scope>NUCLEOTIDE SEQUENCE [LARGE SCALE GENOMIC DNA]</scope>
    <source>
        <strain evidence="4">CBS 101.48</strain>
    </source>
</reference>
<evidence type="ECO:0000256" key="1">
    <source>
        <dbReference type="SAM" id="MobiDB-lite"/>
    </source>
</evidence>
<keyword evidence="5" id="KW-1185">Reference proteome</keyword>
<organism evidence="4">
    <name type="scientific">Absidia glauca</name>
    <name type="common">Pin mould</name>
    <dbReference type="NCBI Taxonomy" id="4829"/>
    <lineage>
        <taxon>Eukaryota</taxon>
        <taxon>Fungi</taxon>
        <taxon>Fungi incertae sedis</taxon>
        <taxon>Mucoromycota</taxon>
        <taxon>Mucoromycotina</taxon>
        <taxon>Mucoromycetes</taxon>
        <taxon>Mucorales</taxon>
        <taxon>Cunninghamellaceae</taxon>
        <taxon>Absidia</taxon>
    </lineage>
</organism>
<keyword evidence="3" id="KW-0732">Signal</keyword>
<keyword evidence="2" id="KW-0472">Membrane</keyword>
<dbReference type="OrthoDB" id="2363417at2759"/>